<dbReference type="Proteomes" id="UP000001610">
    <property type="component" value="Unassembled WGS sequence"/>
</dbReference>
<dbReference type="InParanoid" id="G3J9S0"/>
<name>G3J9S0_CORMM</name>
<dbReference type="GeneID" id="18165291"/>
<dbReference type="Gene3D" id="3.30.559.10">
    <property type="entry name" value="Chloramphenicol acetyltransferase-like domain"/>
    <property type="match status" value="2"/>
</dbReference>
<reference evidence="1 2" key="1">
    <citation type="journal article" date="2011" name="Genome Biol.">
        <title>Genome sequence of the insect pathogenic fungus Cordyceps militaris, a valued traditional Chinese medicine.</title>
        <authorList>
            <person name="Zheng P."/>
            <person name="Xia Y."/>
            <person name="Xiao G."/>
            <person name="Xiong C."/>
            <person name="Hu X."/>
            <person name="Zhang S."/>
            <person name="Zheng H."/>
            <person name="Huang Y."/>
            <person name="Zhou Y."/>
            <person name="Wang S."/>
            <person name="Zhao G.P."/>
            <person name="Liu X."/>
            <person name="St Leger R.J."/>
            <person name="Wang C."/>
        </authorList>
    </citation>
    <scope>NUCLEOTIDE SEQUENCE [LARGE SCALE GENOMIC DNA]</scope>
    <source>
        <strain evidence="1 2">CM01</strain>
    </source>
</reference>
<dbReference type="OMA" id="HIVERPC"/>
<dbReference type="VEuPathDB" id="FungiDB:CCM_03265"/>
<keyword evidence="2" id="KW-1185">Reference proteome</keyword>
<accession>G3J9S0</accession>
<dbReference type="OrthoDB" id="21502at2759"/>
<organism evidence="1 2">
    <name type="scientific">Cordyceps militaris (strain CM01)</name>
    <name type="common">Caterpillar fungus</name>
    <dbReference type="NCBI Taxonomy" id="983644"/>
    <lineage>
        <taxon>Eukaryota</taxon>
        <taxon>Fungi</taxon>
        <taxon>Dikarya</taxon>
        <taxon>Ascomycota</taxon>
        <taxon>Pezizomycotina</taxon>
        <taxon>Sordariomycetes</taxon>
        <taxon>Hypocreomycetidae</taxon>
        <taxon>Hypocreales</taxon>
        <taxon>Cordycipitaceae</taxon>
        <taxon>Cordyceps</taxon>
    </lineage>
</organism>
<dbReference type="KEGG" id="cmt:CCM_03265"/>
<dbReference type="RefSeq" id="XP_006668479.1">
    <property type="nucleotide sequence ID" value="XM_006668416.1"/>
</dbReference>
<evidence type="ECO:0000313" key="2">
    <source>
        <dbReference type="Proteomes" id="UP000001610"/>
    </source>
</evidence>
<proteinExistence type="predicted"/>
<dbReference type="HOGENOM" id="CLU_029797_0_0_1"/>
<dbReference type="InterPro" id="IPR023213">
    <property type="entry name" value="CAT-like_dom_sf"/>
</dbReference>
<sequence length="307" mass="33529">MTRTSIHDHPTLSRLHPSSTAHAAILPVPKGKPPFAAPAGYPTTVDEMIRQRLPQLLVYTTSFRDATLVSVVWPHTVSDACGVLHLLRNWSLVVGGRQDHVSSMLGARSDIIVESDNAEPVEEREPLGLETWRLSGWPMVKWIARFAWRWARSPPVEPRTVFVPRDAMAALLARIQAEVAAMPTQAGAATFASEGDMLTAWIVHTIGASEGCKRPMAVSAFYNMRPRLPRAADGGVYVQNMLALTFALVTAAELRGPVGPVADHAGNYWFQGNLRARAWDEMETRLTELGAGPVGGKTADGSYTILY</sequence>
<dbReference type="AlphaFoldDB" id="G3J9S0"/>
<evidence type="ECO:0000313" key="1">
    <source>
        <dbReference type="EMBL" id="EGX94993.1"/>
    </source>
</evidence>
<protein>
    <submittedName>
        <fullName evidence="1">Uncharacterized protein</fullName>
    </submittedName>
</protein>
<dbReference type="EMBL" id="JH126400">
    <property type="protein sequence ID" value="EGX94993.1"/>
    <property type="molecule type" value="Genomic_DNA"/>
</dbReference>
<gene>
    <name evidence="1" type="ORF">CCM_03265</name>
</gene>